<dbReference type="InterPro" id="IPR038005">
    <property type="entry name" value="RX-like_CC"/>
</dbReference>
<evidence type="ECO:0000259" key="9">
    <source>
        <dbReference type="Pfam" id="PF23598"/>
    </source>
</evidence>
<evidence type="ECO:0000259" key="6">
    <source>
        <dbReference type="Pfam" id="PF00931"/>
    </source>
</evidence>
<keyword evidence="2" id="KW-0677">Repeat</keyword>
<dbReference type="InterPro" id="IPR055414">
    <property type="entry name" value="LRR_R13L4/SHOC2-like"/>
</dbReference>
<dbReference type="SUPFAM" id="SSF52540">
    <property type="entry name" value="P-loop containing nucleoside triphosphate hydrolases"/>
    <property type="match status" value="1"/>
</dbReference>
<dbReference type="Pfam" id="PF23559">
    <property type="entry name" value="WHD_DRP"/>
    <property type="match status" value="1"/>
</dbReference>
<dbReference type="InterPro" id="IPR032675">
    <property type="entry name" value="LRR_dom_sf"/>
</dbReference>
<accession>A0ABM4AC57</accession>
<dbReference type="Pfam" id="PF00931">
    <property type="entry name" value="NB-ARC"/>
    <property type="match status" value="1"/>
</dbReference>
<dbReference type="Proteomes" id="UP001652623">
    <property type="component" value="Chromosome 6"/>
</dbReference>
<proteinExistence type="predicted"/>
<dbReference type="SUPFAM" id="SSF52058">
    <property type="entry name" value="L domain-like"/>
    <property type="match status" value="1"/>
</dbReference>
<protein>
    <submittedName>
        <fullName evidence="12">Disease resistance RPP13-like protein 1</fullName>
    </submittedName>
</protein>
<dbReference type="PANTHER" id="PTHR36766:SF51">
    <property type="entry name" value="DISEASE RESISTANCE RPP13-LIKE PROTEIN 1"/>
    <property type="match status" value="1"/>
</dbReference>
<feature type="domain" description="Disease resistance R13L4/SHOC-2-like LRR" evidence="9">
    <location>
        <begin position="523"/>
        <end position="640"/>
    </location>
</feature>
<keyword evidence="11" id="KW-1185">Reference proteome</keyword>
<feature type="domain" description="NB-ARC" evidence="6">
    <location>
        <begin position="163"/>
        <end position="328"/>
    </location>
</feature>
<dbReference type="CDD" id="cd14798">
    <property type="entry name" value="RX-CC_like"/>
    <property type="match status" value="1"/>
</dbReference>
<evidence type="ECO:0000256" key="3">
    <source>
        <dbReference type="ARBA" id="ARBA00022741"/>
    </source>
</evidence>
<evidence type="ECO:0000256" key="2">
    <source>
        <dbReference type="ARBA" id="ARBA00022737"/>
    </source>
</evidence>
<evidence type="ECO:0000256" key="5">
    <source>
        <dbReference type="ARBA" id="ARBA00022840"/>
    </source>
</evidence>
<dbReference type="Gene3D" id="3.80.10.10">
    <property type="entry name" value="Ribonuclease Inhibitor"/>
    <property type="match status" value="1"/>
</dbReference>
<evidence type="ECO:0000259" key="10">
    <source>
        <dbReference type="Pfam" id="PF25019"/>
    </source>
</evidence>
<dbReference type="Gene3D" id="1.20.5.4130">
    <property type="match status" value="1"/>
</dbReference>
<reference evidence="12" key="1">
    <citation type="submission" date="2025-08" db="UniProtKB">
        <authorList>
            <consortium name="RefSeq"/>
        </authorList>
    </citation>
    <scope>IDENTIFICATION</scope>
    <source>
        <tissue evidence="12">Seedling</tissue>
    </source>
</reference>
<dbReference type="Pfam" id="PF25019">
    <property type="entry name" value="LRR_R13L1-DRL21"/>
    <property type="match status" value="1"/>
</dbReference>
<evidence type="ECO:0000256" key="4">
    <source>
        <dbReference type="ARBA" id="ARBA00022821"/>
    </source>
</evidence>
<sequence length="833" mass="95057">MVAVAEIFLGALLQMLFEKLMSREVLDFARGEGVHKKLEKWSSTLRMIQAVLSDAEAKQLTSEAVKLWLADLRDLAYDVEDVLDKFYTKQIQNLLQGNSWKFTHIFMRKINSEINEITKRFDDISSREIKLGLNKIERSVPEWKRLPSSSLPDSPVVVGRDEDKKKIVELLLSDNQNKENFDVVGLVGMPGVGKTTLARLAFKDDAMKYFDIKVWVSVSDDFDYVRLTKAILNSIDSESRSFDEFSQIQNHLSKDLAGKKFLIVMDDVWNKKYELWLTLQAPFGAGAPGSKILVTTRNEDVAKLMAAVECYNLECISDDDCWKVFVQHLSNRNISEPSKLESQRENVVSKCKGLPFAAQTLGGLLRCKEIDEWKDVLENKLWTQPEHSNILSLLKLSYRYLPPHVKRCFAYCSIFPEDYEFEEKQLILLWMAEGLLQNQKGSREMEDLGREYFRELFSRSFFQKSKKDESKYVMHDLLNDFARLVAGEIGFTLEDKVDYHKRCRIFKKVRHSAYISADLEGIHRLEVFSNFEHLRTFLPLSHSYNGRKYLTSNFTLQILPKLQYLRVLSLKGYCIRELPDSIGKLRLLRYLDLSYTDITSLPESVSDLYNLQTLLLEVCGYLNALPTGLKNLINLRHLIYSNKWHKRYDTSYPRSLKGMPSNMGKLTNLQTLSYFVVGKESSSSGVGELGPLLHLCGTLHISGLENVNGAKDAVLANLAGKDGIDVLLLEWKAKETADPDIFESLQPPLMLKELAVMNYGGSKFPAWMGNSLFSKMVKVRLKDCRRCKLLPPLGQLPLLKELTIKGLSGVESVGSEFYGDGGLNAWKIGNPLL</sequence>
<evidence type="ECO:0000256" key="1">
    <source>
        <dbReference type="ARBA" id="ARBA00022614"/>
    </source>
</evidence>
<dbReference type="Pfam" id="PF23598">
    <property type="entry name" value="LRR_14"/>
    <property type="match status" value="1"/>
</dbReference>
<dbReference type="InterPro" id="IPR036388">
    <property type="entry name" value="WH-like_DNA-bd_sf"/>
</dbReference>
<dbReference type="InterPro" id="IPR042197">
    <property type="entry name" value="Apaf_helical"/>
</dbReference>
<dbReference type="InterPro" id="IPR002182">
    <property type="entry name" value="NB-ARC"/>
</dbReference>
<dbReference type="RefSeq" id="XP_060674317.1">
    <property type="nucleotide sequence ID" value="XM_060818334.1"/>
</dbReference>
<dbReference type="InterPro" id="IPR056789">
    <property type="entry name" value="LRR_R13L1-DRL21"/>
</dbReference>
<dbReference type="GeneID" id="132799269"/>
<keyword evidence="4" id="KW-0611">Plant defense</keyword>
<organism evidence="11 12">
    <name type="scientific">Ziziphus jujuba</name>
    <name type="common">Chinese jujube</name>
    <name type="synonym">Ziziphus sativa</name>
    <dbReference type="NCBI Taxonomy" id="326968"/>
    <lineage>
        <taxon>Eukaryota</taxon>
        <taxon>Viridiplantae</taxon>
        <taxon>Streptophyta</taxon>
        <taxon>Embryophyta</taxon>
        <taxon>Tracheophyta</taxon>
        <taxon>Spermatophyta</taxon>
        <taxon>Magnoliopsida</taxon>
        <taxon>eudicotyledons</taxon>
        <taxon>Gunneridae</taxon>
        <taxon>Pentapetalae</taxon>
        <taxon>rosids</taxon>
        <taxon>fabids</taxon>
        <taxon>Rosales</taxon>
        <taxon>Rhamnaceae</taxon>
        <taxon>Paliureae</taxon>
        <taxon>Ziziphus</taxon>
    </lineage>
</organism>
<evidence type="ECO:0000313" key="11">
    <source>
        <dbReference type="Proteomes" id="UP001652623"/>
    </source>
</evidence>
<evidence type="ECO:0000259" key="8">
    <source>
        <dbReference type="Pfam" id="PF23559"/>
    </source>
</evidence>
<dbReference type="InterPro" id="IPR058922">
    <property type="entry name" value="WHD_DRP"/>
</dbReference>
<dbReference type="InterPro" id="IPR041118">
    <property type="entry name" value="Rx_N"/>
</dbReference>
<evidence type="ECO:0000313" key="12">
    <source>
        <dbReference type="RefSeq" id="XP_060674317.1"/>
    </source>
</evidence>
<name>A0ABM4AC57_ZIZJJ</name>
<dbReference type="Gene3D" id="3.40.50.300">
    <property type="entry name" value="P-loop containing nucleotide triphosphate hydrolases"/>
    <property type="match status" value="1"/>
</dbReference>
<dbReference type="Gene3D" id="1.10.8.430">
    <property type="entry name" value="Helical domain of apoptotic protease-activating factors"/>
    <property type="match status" value="1"/>
</dbReference>
<keyword evidence="3" id="KW-0547">Nucleotide-binding</keyword>
<feature type="domain" description="Disease resistance N-terminal" evidence="7">
    <location>
        <begin position="9"/>
        <end position="99"/>
    </location>
</feature>
<feature type="domain" description="Disease resistance protein winged helix" evidence="8">
    <location>
        <begin position="414"/>
        <end position="482"/>
    </location>
</feature>
<keyword evidence="1" id="KW-0433">Leucine-rich repeat</keyword>
<dbReference type="Pfam" id="PF18052">
    <property type="entry name" value="Rx_N"/>
    <property type="match status" value="1"/>
</dbReference>
<evidence type="ECO:0000259" key="7">
    <source>
        <dbReference type="Pfam" id="PF18052"/>
    </source>
</evidence>
<dbReference type="InterPro" id="IPR027417">
    <property type="entry name" value="P-loop_NTPase"/>
</dbReference>
<dbReference type="PRINTS" id="PR00364">
    <property type="entry name" value="DISEASERSIST"/>
</dbReference>
<keyword evidence="5" id="KW-0067">ATP-binding</keyword>
<feature type="domain" description="R13L1/DRL21-like LRR repeat region" evidence="10">
    <location>
        <begin position="687"/>
        <end position="806"/>
    </location>
</feature>
<gene>
    <name evidence="12" type="primary">LOC132799269</name>
</gene>
<dbReference type="PANTHER" id="PTHR36766">
    <property type="entry name" value="PLANT BROAD-SPECTRUM MILDEW RESISTANCE PROTEIN RPW8"/>
    <property type="match status" value="1"/>
</dbReference>
<dbReference type="Gene3D" id="1.10.10.10">
    <property type="entry name" value="Winged helix-like DNA-binding domain superfamily/Winged helix DNA-binding domain"/>
    <property type="match status" value="1"/>
</dbReference>